<gene>
    <name evidence="4" type="ORF">CH360_13775</name>
    <name evidence="5" type="ORF">CH373_07940</name>
</gene>
<evidence type="ECO:0000313" key="7">
    <source>
        <dbReference type="Proteomes" id="UP000231990"/>
    </source>
</evidence>
<keyword evidence="6" id="KW-1185">Reference proteome</keyword>
<dbReference type="InterPro" id="IPR029045">
    <property type="entry name" value="ClpP/crotonase-like_dom_sf"/>
</dbReference>
<dbReference type="Gene3D" id="3.90.226.10">
    <property type="entry name" value="2-enoyl-CoA Hydratase, Chain A, domain 1"/>
    <property type="match status" value="1"/>
</dbReference>
<dbReference type="RefSeq" id="WP_100714630.1">
    <property type="nucleotide sequence ID" value="NZ_NPDY01000014.1"/>
</dbReference>
<dbReference type="PROSITE" id="PS00166">
    <property type="entry name" value="ENOYL_COA_HYDRATASE"/>
    <property type="match status" value="1"/>
</dbReference>
<evidence type="ECO:0000256" key="2">
    <source>
        <dbReference type="ARBA" id="ARBA00023239"/>
    </source>
</evidence>
<sequence length="260" mass="27272">MSEAITIIKKEGGLAILEINRPSALNALNEELLKQLHQDLGSLEKDGQTRVLIITGQGKAFVAGADIAKMKDLGASEAEKFSAMGQGVFDAIQASSIVSIAAINGFALGGGLELALACDIRIGSEKAKLGLPEVSLGLIPGFGGTQRLARLIGYGLAAELVFSGDMIGASDAHRIGLLNRVVKEGEDLIGVCKQLAESILKKGPEAVRLAKKIILEGLETNLSKGQVLEQKAFGSVFAGKESKEGMGAFLEKRTPNFSKE</sequence>
<dbReference type="InterPro" id="IPR018376">
    <property type="entry name" value="Enoyl-CoA_hyd/isom_CS"/>
</dbReference>
<dbReference type="PANTHER" id="PTHR11941:SF54">
    <property type="entry name" value="ENOYL-COA HYDRATASE, MITOCHONDRIAL"/>
    <property type="match status" value="1"/>
</dbReference>
<comment type="caution">
    <text evidence="5">The sequence shown here is derived from an EMBL/GenBank/DDBJ whole genome shotgun (WGS) entry which is preliminary data.</text>
</comment>
<protein>
    <submittedName>
        <fullName evidence="5">Crotonase</fullName>
    </submittedName>
</protein>
<dbReference type="Gene3D" id="1.10.12.10">
    <property type="entry name" value="Lyase 2-enoyl-coa Hydratase, Chain A, domain 2"/>
    <property type="match status" value="1"/>
</dbReference>
<dbReference type="CDD" id="cd06558">
    <property type="entry name" value="crotonase-like"/>
    <property type="match status" value="1"/>
</dbReference>
<dbReference type="FunFam" id="1.10.12.10:FF:000001">
    <property type="entry name" value="Probable enoyl-CoA hydratase, mitochondrial"/>
    <property type="match status" value="1"/>
</dbReference>
<evidence type="ECO:0000313" key="5">
    <source>
        <dbReference type="EMBL" id="PJZ73442.1"/>
    </source>
</evidence>
<dbReference type="InterPro" id="IPR001753">
    <property type="entry name" value="Enoyl-CoA_hydra/iso"/>
</dbReference>
<organism evidence="5 7">
    <name type="scientific">Leptospira perolatii</name>
    <dbReference type="NCBI Taxonomy" id="2023191"/>
    <lineage>
        <taxon>Bacteria</taxon>
        <taxon>Pseudomonadati</taxon>
        <taxon>Spirochaetota</taxon>
        <taxon>Spirochaetia</taxon>
        <taxon>Leptospirales</taxon>
        <taxon>Leptospiraceae</taxon>
        <taxon>Leptospira</taxon>
    </lineage>
</organism>
<dbReference type="OrthoDB" id="9775794at2"/>
<dbReference type="Pfam" id="PF00378">
    <property type="entry name" value="ECH_1"/>
    <property type="match status" value="1"/>
</dbReference>
<accession>A0A2M9ZMY6</accession>
<dbReference type="Proteomes" id="UP000231990">
    <property type="component" value="Unassembled WGS sequence"/>
</dbReference>
<comment type="similarity">
    <text evidence="1 3">Belongs to the enoyl-CoA hydratase/isomerase family.</text>
</comment>
<keyword evidence="2" id="KW-0456">Lyase</keyword>
<dbReference type="SUPFAM" id="SSF52096">
    <property type="entry name" value="ClpP/crotonase"/>
    <property type="match status" value="1"/>
</dbReference>
<dbReference type="EMBL" id="NPDZ01000004">
    <property type="protein sequence ID" value="PJZ73442.1"/>
    <property type="molecule type" value="Genomic_DNA"/>
</dbReference>
<dbReference type="PANTHER" id="PTHR11941">
    <property type="entry name" value="ENOYL-COA HYDRATASE-RELATED"/>
    <property type="match status" value="1"/>
</dbReference>
<evidence type="ECO:0000313" key="4">
    <source>
        <dbReference type="EMBL" id="PJZ68940.1"/>
    </source>
</evidence>
<evidence type="ECO:0000256" key="1">
    <source>
        <dbReference type="ARBA" id="ARBA00005254"/>
    </source>
</evidence>
<dbReference type="GO" id="GO:0006635">
    <property type="term" value="P:fatty acid beta-oxidation"/>
    <property type="evidence" value="ECO:0007669"/>
    <property type="project" value="TreeGrafter"/>
</dbReference>
<evidence type="ECO:0000256" key="3">
    <source>
        <dbReference type="RuleBase" id="RU003707"/>
    </source>
</evidence>
<dbReference type="InterPro" id="IPR014748">
    <property type="entry name" value="Enoyl-CoA_hydra_C"/>
</dbReference>
<proteinExistence type="inferred from homology"/>
<dbReference type="EMBL" id="NPDY01000014">
    <property type="protein sequence ID" value="PJZ68940.1"/>
    <property type="molecule type" value="Genomic_DNA"/>
</dbReference>
<dbReference type="Proteomes" id="UP000231962">
    <property type="component" value="Unassembled WGS sequence"/>
</dbReference>
<dbReference type="FunFam" id="3.90.226.10:FF:000009">
    <property type="entry name" value="Carnitinyl-CoA dehydratase"/>
    <property type="match status" value="1"/>
</dbReference>
<name>A0A2M9ZMY6_9LEPT</name>
<dbReference type="AlphaFoldDB" id="A0A2M9ZMY6"/>
<reference evidence="6 7" key="1">
    <citation type="submission" date="2017-07" db="EMBL/GenBank/DDBJ databases">
        <title>Leptospira spp. isolated from tropical soils.</title>
        <authorList>
            <person name="Thibeaux R."/>
            <person name="Iraola G."/>
            <person name="Ferres I."/>
            <person name="Bierque E."/>
            <person name="Girault D."/>
            <person name="Soupe-Gilbert M.-E."/>
            <person name="Picardeau M."/>
            <person name="Goarant C."/>
        </authorList>
    </citation>
    <scope>NUCLEOTIDE SEQUENCE [LARGE SCALE GENOMIC DNA]</scope>
    <source>
        <strain evidence="5 7">FH1-B-B1</strain>
        <strain evidence="4 6">FH1-B-C1</strain>
    </source>
</reference>
<dbReference type="GO" id="GO:0016836">
    <property type="term" value="F:hydro-lyase activity"/>
    <property type="evidence" value="ECO:0007669"/>
    <property type="project" value="UniProtKB-ARBA"/>
</dbReference>
<evidence type="ECO:0000313" key="6">
    <source>
        <dbReference type="Proteomes" id="UP000231962"/>
    </source>
</evidence>